<comment type="caution">
    <text evidence="3">The sequence shown here is derived from an EMBL/GenBank/DDBJ whole genome shotgun (WGS) entry which is preliminary data.</text>
</comment>
<evidence type="ECO:0000313" key="3">
    <source>
        <dbReference type="EMBL" id="EKO14591.1"/>
    </source>
</evidence>
<keyword evidence="2" id="KW-0732">Signal</keyword>
<feature type="signal peptide" evidence="2">
    <location>
        <begin position="1"/>
        <end position="20"/>
    </location>
</feature>
<gene>
    <name evidence="3" type="ORF">LEP1GSC081_1818</name>
</gene>
<name>A0A0E2B1F3_9LEPT</name>
<protein>
    <recommendedName>
        <fullName evidence="5">Lipoprotein</fullName>
    </recommendedName>
</protein>
<feature type="region of interest" description="Disordered" evidence="1">
    <location>
        <begin position="126"/>
        <end position="146"/>
    </location>
</feature>
<sequence>MKKILAICLLFFFALFSLQAGKSQGVVEEFNKVEEYNKNVKLSDATKKATLEKNLLSAVKYTLHHRYLEYKEITKDLNTDTMLYEPQKGTYTVYVKFKKYLFFYSFKMDPEIYLQTPENEVFYLRPENLDDPHKENTSAPDGKSGK</sequence>
<reference evidence="3 4" key="1">
    <citation type="submission" date="2012-10" db="EMBL/GenBank/DDBJ databases">
        <authorList>
            <person name="Harkins D.M."/>
            <person name="Durkin A.S."/>
            <person name="Brinkac L.M."/>
            <person name="Selengut J.D."/>
            <person name="Sanka R."/>
            <person name="DePew J."/>
            <person name="Purushe J."/>
            <person name="Peacock S.J."/>
            <person name="Thaipadungpanit J."/>
            <person name="Wuthiekanun V.W."/>
            <person name="Day N.P."/>
            <person name="Vinetz J.M."/>
            <person name="Sutton G.G."/>
            <person name="Nelson W.C."/>
            <person name="Fouts D.E."/>
        </authorList>
    </citation>
    <scope>NUCLEOTIDE SEQUENCE [LARGE SCALE GENOMIC DNA]</scope>
    <source>
        <strain evidence="3 4">H1</strain>
    </source>
</reference>
<evidence type="ECO:0000313" key="4">
    <source>
        <dbReference type="Proteomes" id="UP000006253"/>
    </source>
</evidence>
<dbReference type="EMBL" id="AHMY02000051">
    <property type="protein sequence ID" value="EKO14591.1"/>
    <property type="molecule type" value="Genomic_DNA"/>
</dbReference>
<organism evidence="3 4">
    <name type="scientific">Leptospira kirschneri str. H1</name>
    <dbReference type="NCBI Taxonomy" id="1049966"/>
    <lineage>
        <taxon>Bacteria</taxon>
        <taxon>Pseudomonadati</taxon>
        <taxon>Spirochaetota</taxon>
        <taxon>Spirochaetia</taxon>
        <taxon>Leptospirales</taxon>
        <taxon>Leptospiraceae</taxon>
        <taxon>Leptospira</taxon>
    </lineage>
</organism>
<evidence type="ECO:0000256" key="1">
    <source>
        <dbReference type="SAM" id="MobiDB-lite"/>
    </source>
</evidence>
<dbReference type="NCBIfam" id="NF047613">
    <property type="entry name" value="LIC11625_fam"/>
    <property type="match status" value="1"/>
</dbReference>
<proteinExistence type="predicted"/>
<accession>A0A0E2B1F3</accession>
<feature type="compositionally biased region" description="Basic and acidic residues" evidence="1">
    <location>
        <begin position="127"/>
        <end position="136"/>
    </location>
</feature>
<feature type="chain" id="PRO_5002392598" description="Lipoprotein" evidence="2">
    <location>
        <begin position="21"/>
        <end position="146"/>
    </location>
</feature>
<evidence type="ECO:0008006" key="5">
    <source>
        <dbReference type="Google" id="ProtNLM"/>
    </source>
</evidence>
<dbReference type="RefSeq" id="WP_000721621.1">
    <property type="nucleotide sequence ID" value="NZ_AHMY02000051.1"/>
</dbReference>
<evidence type="ECO:0000256" key="2">
    <source>
        <dbReference type="SAM" id="SignalP"/>
    </source>
</evidence>
<dbReference type="AlphaFoldDB" id="A0A0E2B1F3"/>
<dbReference type="Proteomes" id="UP000006253">
    <property type="component" value="Unassembled WGS sequence"/>
</dbReference>